<organism evidence="2">
    <name type="scientific">Oryza brachyantha</name>
    <name type="common">malo sina</name>
    <dbReference type="NCBI Taxonomy" id="4533"/>
    <lineage>
        <taxon>Eukaryota</taxon>
        <taxon>Viridiplantae</taxon>
        <taxon>Streptophyta</taxon>
        <taxon>Embryophyta</taxon>
        <taxon>Tracheophyta</taxon>
        <taxon>Spermatophyta</taxon>
        <taxon>Magnoliopsida</taxon>
        <taxon>Liliopsida</taxon>
        <taxon>Poales</taxon>
        <taxon>Poaceae</taxon>
        <taxon>BOP clade</taxon>
        <taxon>Oryzoideae</taxon>
        <taxon>Oryzeae</taxon>
        <taxon>Oryzinae</taxon>
        <taxon>Oryza</taxon>
    </lineage>
</organism>
<dbReference type="HOGENOM" id="CLU_1818834_0_0_1"/>
<feature type="compositionally biased region" description="Low complexity" evidence="1">
    <location>
        <begin position="44"/>
        <end position="82"/>
    </location>
</feature>
<keyword evidence="3" id="KW-1185">Reference proteome</keyword>
<dbReference type="Proteomes" id="UP000006038">
    <property type="component" value="Chromosome 5"/>
</dbReference>
<reference evidence="2" key="1">
    <citation type="journal article" date="2013" name="Nat. Commun.">
        <title>Whole-genome sequencing of Oryza brachyantha reveals mechanisms underlying Oryza genome evolution.</title>
        <authorList>
            <person name="Chen J."/>
            <person name="Huang Q."/>
            <person name="Gao D."/>
            <person name="Wang J."/>
            <person name="Lang Y."/>
            <person name="Liu T."/>
            <person name="Li B."/>
            <person name="Bai Z."/>
            <person name="Luis Goicoechea J."/>
            <person name="Liang C."/>
            <person name="Chen C."/>
            <person name="Zhang W."/>
            <person name="Sun S."/>
            <person name="Liao Y."/>
            <person name="Zhang X."/>
            <person name="Yang L."/>
            <person name="Song C."/>
            <person name="Wang M."/>
            <person name="Shi J."/>
            <person name="Liu G."/>
            <person name="Liu J."/>
            <person name="Zhou H."/>
            <person name="Zhou W."/>
            <person name="Yu Q."/>
            <person name="An N."/>
            <person name="Chen Y."/>
            <person name="Cai Q."/>
            <person name="Wang B."/>
            <person name="Liu B."/>
            <person name="Min J."/>
            <person name="Huang Y."/>
            <person name="Wu H."/>
            <person name="Li Z."/>
            <person name="Zhang Y."/>
            <person name="Yin Y."/>
            <person name="Song W."/>
            <person name="Jiang J."/>
            <person name="Jackson S.A."/>
            <person name="Wing R.A."/>
            <person name="Wang J."/>
            <person name="Chen M."/>
        </authorList>
    </citation>
    <scope>NUCLEOTIDE SEQUENCE [LARGE SCALE GENOMIC DNA]</scope>
    <source>
        <strain evidence="2">cv. IRGC 101232</strain>
    </source>
</reference>
<accession>J3M7C7</accession>
<feature type="compositionally biased region" description="Basic residues" evidence="1">
    <location>
        <begin position="34"/>
        <end position="43"/>
    </location>
</feature>
<reference evidence="2" key="2">
    <citation type="submission" date="2013-04" db="UniProtKB">
        <authorList>
            <consortium name="EnsemblPlants"/>
        </authorList>
    </citation>
    <scope>IDENTIFICATION</scope>
</reference>
<name>J3M7C7_ORYBR</name>
<sequence length="142" mass="14115">MVGRPGETSSPSGGRGGSVPLGGGGWNAGETGKSRRRGLRRGTARAATGEVQGSEAKMGAGSAEAEAARSDGATAPLDAEQGIGRGGGAGVARSRGKEGKQVQGQEEEDGDLNFGGWPADATNLEEAALTALGLQPAASWRR</sequence>
<evidence type="ECO:0000313" key="3">
    <source>
        <dbReference type="Proteomes" id="UP000006038"/>
    </source>
</evidence>
<protein>
    <submittedName>
        <fullName evidence="2">Uncharacterized protein</fullName>
    </submittedName>
</protein>
<evidence type="ECO:0000256" key="1">
    <source>
        <dbReference type="SAM" id="MobiDB-lite"/>
    </source>
</evidence>
<proteinExistence type="predicted"/>
<dbReference type="AlphaFoldDB" id="J3M7C7"/>
<feature type="compositionally biased region" description="Gly residues" evidence="1">
    <location>
        <begin position="13"/>
        <end position="27"/>
    </location>
</feature>
<evidence type="ECO:0000313" key="2">
    <source>
        <dbReference type="EnsemblPlants" id="OB05G25010.1"/>
    </source>
</evidence>
<feature type="region of interest" description="Disordered" evidence="1">
    <location>
        <begin position="1"/>
        <end position="119"/>
    </location>
</feature>
<dbReference type="EnsemblPlants" id="OB05G25010.1">
    <property type="protein sequence ID" value="OB05G25010.1"/>
    <property type="gene ID" value="OB05G25010"/>
</dbReference>
<feature type="compositionally biased region" description="Low complexity" evidence="1">
    <location>
        <begin position="1"/>
        <end position="12"/>
    </location>
</feature>
<dbReference type="Gramene" id="OB05G25010.1">
    <property type="protein sequence ID" value="OB05G25010.1"/>
    <property type="gene ID" value="OB05G25010"/>
</dbReference>